<keyword evidence="11 23" id="KW-0378">Hydrolase</keyword>
<evidence type="ECO:0000256" key="18">
    <source>
        <dbReference type="ARBA" id="ARBA00023228"/>
    </source>
</evidence>
<evidence type="ECO:0000256" key="6">
    <source>
        <dbReference type="ARBA" id="ARBA00022525"/>
    </source>
</evidence>
<sequence>MNKTSFLFIIFFTLNFFAVVAEGASETSKPQSETEVVASLRDKALNSHLAFDILESLTTEVGARMAGTPQDALAVKWGVEKLKSLGFDKVWTEPVTFDTWIRKEEYAAIVSPYQHEIKITALGFSVPTPEQGIEAEVVHFKSIEDLSQSPKDSAKGKIVFISRKMERFRDGKGYGPAVKARSNGAVEAAKKGAVAVVIRSIGTDSHRLPHTGMMRYKEGVNKVPAAAMSNPDADLLTRIFARKKTVKMKLQINSHAGPKYTSQNVIGEMTGSEFTNEKVVIGGHLDSWDLGTGAVDDGAGVAITMAAAKIIGDSKQRPKRTIRVVLWANEEQGLVGAKAYAKRHKDDLENHITGAESDFGAGKIYAFASRVAEDNLAVVKKMAKLMKPLGIEYVDNEAGPGPDLIPMYELGMSVFSLRQDGTDYFDLHHTADDTLDKVKPENLAQNVAAYVVFAYLAANSEQKISR</sequence>
<keyword evidence="12" id="KW-0256">Endoplasmic reticulum</keyword>
<comment type="subunit">
    <text evidence="19">Homodimer. The monomeric form is inactive while the homodimer is active.</text>
</comment>
<evidence type="ECO:0000256" key="13">
    <source>
        <dbReference type="ARBA" id="ARBA00022833"/>
    </source>
</evidence>
<protein>
    <recommendedName>
        <fullName evidence="5">Carboxypeptidase Q</fullName>
    </recommendedName>
    <alternativeName>
        <fullName evidence="20">Plasma glutamate carboxypeptidase</fullName>
    </alternativeName>
</protein>
<keyword evidence="13" id="KW-0862">Zinc</keyword>
<feature type="chain" id="PRO_5021935903" description="Carboxypeptidase Q" evidence="21">
    <location>
        <begin position="22"/>
        <end position="466"/>
    </location>
</feature>
<dbReference type="GO" id="GO:0006508">
    <property type="term" value="P:proteolysis"/>
    <property type="evidence" value="ECO:0007669"/>
    <property type="project" value="UniProtKB-KW"/>
</dbReference>
<evidence type="ECO:0000256" key="9">
    <source>
        <dbReference type="ARBA" id="ARBA00022723"/>
    </source>
</evidence>
<dbReference type="Gene3D" id="3.40.630.10">
    <property type="entry name" value="Zn peptidases"/>
    <property type="match status" value="1"/>
</dbReference>
<dbReference type="PANTHER" id="PTHR12053:SF3">
    <property type="entry name" value="CARBOXYPEPTIDASE Q"/>
    <property type="match status" value="1"/>
</dbReference>
<dbReference type="GO" id="GO:0005764">
    <property type="term" value="C:lysosome"/>
    <property type="evidence" value="ECO:0007669"/>
    <property type="project" value="UniProtKB-SubCell"/>
</dbReference>
<evidence type="ECO:0000256" key="21">
    <source>
        <dbReference type="SAM" id="SignalP"/>
    </source>
</evidence>
<evidence type="ECO:0000256" key="11">
    <source>
        <dbReference type="ARBA" id="ARBA00022801"/>
    </source>
</evidence>
<name>A0A545UAM0_9GAMM</name>
<dbReference type="InterPro" id="IPR039866">
    <property type="entry name" value="CPQ"/>
</dbReference>
<evidence type="ECO:0000256" key="16">
    <source>
        <dbReference type="ARBA" id="ARBA00023145"/>
    </source>
</evidence>
<dbReference type="Gene3D" id="3.50.30.30">
    <property type="match status" value="1"/>
</dbReference>
<feature type="domain" description="Peptidase M28" evidence="22">
    <location>
        <begin position="264"/>
        <end position="447"/>
    </location>
</feature>
<proteinExistence type="predicted"/>
<dbReference type="SUPFAM" id="SSF53187">
    <property type="entry name" value="Zn-dependent exopeptidases"/>
    <property type="match status" value="1"/>
</dbReference>
<evidence type="ECO:0000256" key="4">
    <source>
        <dbReference type="ARBA" id="ARBA00004613"/>
    </source>
</evidence>
<evidence type="ECO:0000313" key="23">
    <source>
        <dbReference type="EMBL" id="TQV86514.1"/>
    </source>
</evidence>
<keyword evidence="8" id="KW-0645">Protease</keyword>
<evidence type="ECO:0000259" key="22">
    <source>
        <dbReference type="Pfam" id="PF04389"/>
    </source>
</evidence>
<keyword evidence="14" id="KW-0333">Golgi apparatus</keyword>
<evidence type="ECO:0000256" key="8">
    <source>
        <dbReference type="ARBA" id="ARBA00022670"/>
    </source>
</evidence>
<evidence type="ECO:0000256" key="15">
    <source>
        <dbReference type="ARBA" id="ARBA00023049"/>
    </source>
</evidence>
<keyword evidence="15" id="KW-0482">Metalloprotease</keyword>
<organism evidence="23 24">
    <name type="scientific">Aliikangiella coralliicola</name>
    <dbReference type="NCBI Taxonomy" id="2592383"/>
    <lineage>
        <taxon>Bacteria</taxon>
        <taxon>Pseudomonadati</taxon>
        <taxon>Pseudomonadota</taxon>
        <taxon>Gammaproteobacteria</taxon>
        <taxon>Oceanospirillales</taxon>
        <taxon>Pleioneaceae</taxon>
        <taxon>Aliikangiella</taxon>
    </lineage>
</organism>
<dbReference type="GO" id="GO:0004180">
    <property type="term" value="F:carboxypeptidase activity"/>
    <property type="evidence" value="ECO:0007669"/>
    <property type="project" value="UniProtKB-KW"/>
</dbReference>
<keyword evidence="16" id="KW-0865">Zymogen</keyword>
<evidence type="ECO:0000256" key="2">
    <source>
        <dbReference type="ARBA" id="ARBA00004371"/>
    </source>
</evidence>
<keyword evidence="7" id="KW-0121">Carboxypeptidase</keyword>
<dbReference type="GO" id="GO:0070573">
    <property type="term" value="F:metallodipeptidase activity"/>
    <property type="evidence" value="ECO:0007669"/>
    <property type="project" value="InterPro"/>
</dbReference>
<keyword evidence="6" id="KW-0964">Secreted</keyword>
<dbReference type="RefSeq" id="WP_142932437.1">
    <property type="nucleotide sequence ID" value="NZ_ML660166.1"/>
</dbReference>
<keyword evidence="9" id="KW-0479">Metal-binding</keyword>
<keyword evidence="24" id="KW-1185">Reference proteome</keyword>
<dbReference type="InterPro" id="IPR007484">
    <property type="entry name" value="Peptidase_M28"/>
</dbReference>
<evidence type="ECO:0000256" key="20">
    <source>
        <dbReference type="ARBA" id="ARBA00033328"/>
    </source>
</evidence>
<evidence type="ECO:0000256" key="7">
    <source>
        <dbReference type="ARBA" id="ARBA00022645"/>
    </source>
</evidence>
<dbReference type="Pfam" id="PF04389">
    <property type="entry name" value="Peptidase_M28"/>
    <property type="match status" value="1"/>
</dbReference>
<evidence type="ECO:0000256" key="17">
    <source>
        <dbReference type="ARBA" id="ARBA00023180"/>
    </source>
</evidence>
<accession>A0A545UAM0</accession>
<dbReference type="GO" id="GO:0005576">
    <property type="term" value="C:extracellular region"/>
    <property type="evidence" value="ECO:0007669"/>
    <property type="project" value="UniProtKB-SubCell"/>
</dbReference>
<dbReference type="GO" id="GO:0046872">
    <property type="term" value="F:metal ion binding"/>
    <property type="evidence" value="ECO:0007669"/>
    <property type="project" value="UniProtKB-KW"/>
</dbReference>
<dbReference type="Proteomes" id="UP000315439">
    <property type="component" value="Unassembled WGS sequence"/>
</dbReference>
<evidence type="ECO:0000256" key="19">
    <source>
        <dbReference type="ARBA" id="ARBA00025833"/>
    </source>
</evidence>
<evidence type="ECO:0000256" key="5">
    <source>
        <dbReference type="ARBA" id="ARBA00014116"/>
    </source>
</evidence>
<comment type="subcellular location">
    <subcellularLocation>
        <location evidence="1">Endoplasmic reticulum</location>
    </subcellularLocation>
    <subcellularLocation>
        <location evidence="3">Golgi apparatus</location>
    </subcellularLocation>
    <subcellularLocation>
        <location evidence="2">Lysosome</location>
    </subcellularLocation>
    <subcellularLocation>
        <location evidence="4">Secreted</location>
    </subcellularLocation>
</comment>
<evidence type="ECO:0000256" key="12">
    <source>
        <dbReference type="ARBA" id="ARBA00022824"/>
    </source>
</evidence>
<evidence type="ECO:0000256" key="14">
    <source>
        <dbReference type="ARBA" id="ARBA00023034"/>
    </source>
</evidence>
<comment type="caution">
    <text evidence="23">The sequence shown here is derived from an EMBL/GenBank/DDBJ whole genome shotgun (WGS) entry which is preliminary data.</text>
</comment>
<feature type="signal peptide" evidence="21">
    <location>
        <begin position="1"/>
        <end position="21"/>
    </location>
</feature>
<dbReference type="EMBL" id="VIKS01000010">
    <property type="protein sequence ID" value="TQV86514.1"/>
    <property type="molecule type" value="Genomic_DNA"/>
</dbReference>
<keyword evidence="18" id="KW-0458">Lysosome</keyword>
<evidence type="ECO:0000256" key="10">
    <source>
        <dbReference type="ARBA" id="ARBA00022729"/>
    </source>
</evidence>
<keyword evidence="17" id="KW-0325">Glycoprotein</keyword>
<evidence type="ECO:0000313" key="24">
    <source>
        <dbReference type="Proteomes" id="UP000315439"/>
    </source>
</evidence>
<dbReference type="AlphaFoldDB" id="A0A545UAM0"/>
<evidence type="ECO:0000256" key="1">
    <source>
        <dbReference type="ARBA" id="ARBA00004240"/>
    </source>
</evidence>
<evidence type="ECO:0000256" key="3">
    <source>
        <dbReference type="ARBA" id="ARBA00004555"/>
    </source>
</evidence>
<dbReference type="PANTHER" id="PTHR12053">
    <property type="entry name" value="PROTEASE FAMILY M28 PLASMA GLUTAMATE CARBOXYPEPTIDASE-RELATED"/>
    <property type="match status" value="1"/>
</dbReference>
<reference evidence="23 24" key="1">
    <citation type="submission" date="2019-07" db="EMBL/GenBank/DDBJ databases">
        <title>Draft genome for Aliikangiella sp. M105.</title>
        <authorList>
            <person name="Wang G."/>
        </authorList>
    </citation>
    <scope>NUCLEOTIDE SEQUENCE [LARGE SCALE GENOMIC DNA]</scope>
    <source>
        <strain evidence="23 24">M105</strain>
    </source>
</reference>
<keyword evidence="10 21" id="KW-0732">Signal</keyword>
<dbReference type="OrthoDB" id="9769665at2"/>
<gene>
    <name evidence="23" type="ORF">FLL46_16520</name>
</gene>